<keyword evidence="6" id="KW-1185">Reference proteome</keyword>
<dbReference type="CDD" id="cd00317">
    <property type="entry name" value="cyclophilin"/>
    <property type="match status" value="1"/>
</dbReference>
<evidence type="ECO:0000256" key="3">
    <source>
        <dbReference type="SAM" id="MobiDB-lite"/>
    </source>
</evidence>
<evidence type="ECO:0000313" key="6">
    <source>
        <dbReference type="Proteomes" id="UP000291189"/>
    </source>
</evidence>
<dbReference type="InterPro" id="IPR002130">
    <property type="entry name" value="Cyclophilin-type_PPIase_dom"/>
</dbReference>
<proteinExistence type="inferred from homology"/>
<evidence type="ECO:0000256" key="2">
    <source>
        <dbReference type="RuleBase" id="RU363019"/>
    </source>
</evidence>
<keyword evidence="2" id="KW-0697">Rotamase</keyword>
<accession>A0A4Q5IX75</accession>
<feature type="domain" description="PPIase cyclophilin-type" evidence="4">
    <location>
        <begin position="94"/>
        <end position="244"/>
    </location>
</feature>
<dbReference type="InterPro" id="IPR044666">
    <property type="entry name" value="Cyclophilin_A-like"/>
</dbReference>
<gene>
    <name evidence="5" type="ORF">ETU37_20800</name>
</gene>
<comment type="function">
    <text evidence="1 2">PPIases accelerate the folding of proteins. It catalyzes the cis-trans isomerization of proline imidic peptide bonds in oligopeptides.</text>
</comment>
<evidence type="ECO:0000313" key="5">
    <source>
        <dbReference type="EMBL" id="RYU09495.1"/>
    </source>
</evidence>
<dbReference type="GO" id="GO:0003755">
    <property type="term" value="F:peptidyl-prolyl cis-trans isomerase activity"/>
    <property type="evidence" value="ECO:0007669"/>
    <property type="project" value="UniProtKB-UniRule"/>
</dbReference>
<dbReference type="EMBL" id="SDPU01000035">
    <property type="protein sequence ID" value="RYU09495.1"/>
    <property type="molecule type" value="Genomic_DNA"/>
</dbReference>
<dbReference type="SUPFAM" id="SSF50891">
    <property type="entry name" value="Cyclophilin-like"/>
    <property type="match status" value="1"/>
</dbReference>
<comment type="catalytic activity">
    <reaction evidence="2">
        <text>[protein]-peptidylproline (omega=180) = [protein]-peptidylproline (omega=0)</text>
        <dbReference type="Rhea" id="RHEA:16237"/>
        <dbReference type="Rhea" id="RHEA-COMP:10747"/>
        <dbReference type="Rhea" id="RHEA-COMP:10748"/>
        <dbReference type="ChEBI" id="CHEBI:83833"/>
        <dbReference type="ChEBI" id="CHEBI:83834"/>
        <dbReference type="EC" id="5.2.1.8"/>
    </reaction>
</comment>
<dbReference type="RefSeq" id="WP_129989260.1">
    <property type="nucleotide sequence ID" value="NZ_SDPU01000035.1"/>
</dbReference>
<dbReference type="PROSITE" id="PS50072">
    <property type="entry name" value="CSA_PPIASE_2"/>
    <property type="match status" value="1"/>
</dbReference>
<sequence>MSPSTSNSNSSKATIAAVLAVAVVVVATLVLVQTLGGGGDEQQGATTATEAPPTDGTCNEPPALPEKPLQFDEVPPKSLAENTTWTATVHTNCGDIVMELDGKKAPQTVSSFISLAREGYWDDSACHRLTTAETDGLSVLQCGDPTGTGSGNPGYGYGVENAPKDYQYPRGTLAMARTQDPNSNGGQFFIVYDQTELQDPTGYSIFGKVTEGMDIVDRVAEQGIGGTLGPAAPKQPISILSVDVEKTAS</sequence>
<feature type="region of interest" description="Disordered" evidence="3">
    <location>
        <begin position="36"/>
        <end position="74"/>
    </location>
</feature>
<evidence type="ECO:0000259" key="4">
    <source>
        <dbReference type="PROSITE" id="PS50072"/>
    </source>
</evidence>
<dbReference type="Gene3D" id="2.40.100.10">
    <property type="entry name" value="Cyclophilin-like"/>
    <property type="match status" value="1"/>
</dbReference>
<comment type="similarity">
    <text evidence="2">Belongs to the cyclophilin-type PPIase family.</text>
</comment>
<dbReference type="OrthoDB" id="5507614at2"/>
<evidence type="ECO:0000256" key="1">
    <source>
        <dbReference type="ARBA" id="ARBA00002388"/>
    </source>
</evidence>
<comment type="caution">
    <text evidence="5">The sequence shown here is derived from an EMBL/GenBank/DDBJ whole genome shotgun (WGS) entry which is preliminary data.</text>
</comment>
<dbReference type="EC" id="5.2.1.8" evidence="2"/>
<dbReference type="PANTHER" id="PTHR45625">
    <property type="entry name" value="PEPTIDYL-PROLYL CIS-TRANS ISOMERASE-RELATED"/>
    <property type="match status" value="1"/>
</dbReference>
<organism evidence="5 6">
    <name type="scientific">Nocardioides iriomotensis</name>
    <dbReference type="NCBI Taxonomy" id="715784"/>
    <lineage>
        <taxon>Bacteria</taxon>
        <taxon>Bacillati</taxon>
        <taxon>Actinomycetota</taxon>
        <taxon>Actinomycetes</taxon>
        <taxon>Propionibacteriales</taxon>
        <taxon>Nocardioidaceae</taxon>
        <taxon>Nocardioides</taxon>
    </lineage>
</organism>
<reference evidence="5 6" key="1">
    <citation type="submission" date="2019-01" db="EMBL/GenBank/DDBJ databases">
        <title>Nocardioides guangzhouensis sp. nov., an actinobacterium isolated from soil.</title>
        <authorList>
            <person name="Fu Y."/>
            <person name="Cai Y."/>
            <person name="Lin Z."/>
            <person name="Chen P."/>
        </authorList>
    </citation>
    <scope>NUCLEOTIDE SEQUENCE [LARGE SCALE GENOMIC DNA]</scope>
    <source>
        <strain evidence="5 6">NBRC 105384</strain>
    </source>
</reference>
<dbReference type="Pfam" id="PF00160">
    <property type="entry name" value="Pro_isomerase"/>
    <property type="match status" value="1"/>
</dbReference>
<dbReference type="Proteomes" id="UP000291189">
    <property type="component" value="Unassembled WGS sequence"/>
</dbReference>
<name>A0A4Q5IX75_9ACTN</name>
<dbReference type="PRINTS" id="PR00153">
    <property type="entry name" value="CSAPPISMRASE"/>
</dbReference>
<keyword evidence="2 5" id="KW-0413">Isomerase</keyword>
<dbReference type="PANTHER" id="PTHR45625:SF3">
    <property type="entry name" value="PEPTIDYL-PROLYL CIS-TRANS ISOMERASE B-RELATED"/>
    <property type="match status" value="1"/>
</dbReference>
<protein>
    <recommendedName>
        <fullName evidence="2">Peptidyl-prolyl cis-trans isomerase</fullName>
        <shortName evidence="2">PPIase</shortName>
        <ecNumber evidence="2">5.2.1.8</ecNumber>
    </recommendedName>
</protein>
<dbReference type="AlphaFoldDB" id="A0A4Q5IX75"/>
<dbReference type="InterPro" id="IPR029000">
    <property type="entry name" value="Cyclophilin-like_dom_sf"/>
</dbReference>